<dbReference type="EMBL" id="NAJP01000034">
    <property type="protein sequence ID" value="TKA40285.1"/>
    <property type="molecule type" value="Genomic_DNA"/>
</dbReference>
<feature type="compositionally biased region" description="Polar residues" evidence="1">
    <location>
        <begin position="222"/>
        <end position="233"/>
    </location>
</feature>
<dbReference type="PANTHER" id="PTHR40625">
    <property type="entry name" value="GTP-BINDING PROTEIN ESDC-RELATED"/>
    <property type="match status" value="1"/>
</dbReference>
<name>A0A4U0UYE8_9PEZI</name>
<feature type="region of interest" description="Disordered" evidence="1">
    <location>
        <begin position="452"/>
        <end position="471"/>
    </location>
</feature>
<gene>
    <name evidence="2" type="ORF">B0A54_10891</name>
</gene>
<dbReference type="PANTHER" id="PTHR40625:SF1">
    <property type="entry name" value="AMP-ACTIVATED PROTEIN KINASE GLYCOGEN-BINDING DOMAIN-CONTAINING PROTEIN"/>
    <property type="match status" value="1"/>
</dbReference>
<evidence type="ECO:0000256" key="1">
    <source>
        <dbReference type="SAM" id="MobiDB-lite"/>
    </source>
</evidence>
<feature type="region of interest" description="Disordered" evidence="1">
    <location>
        <begin position="246"/>
        <end position="265"/>
    </location>
</feature>
<evidence type="ECO:0000313" key="2">
    <source>
        <dbReference type="EMBL" id="TKA40285.1"/>
    </source>
</evidence>
<dbReference type="AlphaFoldDB" id="A0A4U0UYE8"/>
<feature type="region of interest" description="Disordered" evidence="1">
    <location>
        <begin position="289"/>
        <end position="321"/>
    </location>
</feature>
<feature type="region of interest" description="Disordered" evidence="1">
    <location>
        <begin position="193"/>
        <end position="233"/>
    </location>
</feature>
<comment type="caution">
    <text evidence="2">The sequence shown here is derived from an EMBL/GenBank/DDBJ whole genome shotgun (WGS) entry which is preliminary data.</text>
</comment>
<protein>
    <submittedName>
        <fullName evidence="2">Uncharacterized protein</fullName>
    </submittedName>
</protein>
<sequence length="549" mass="59600">MDPETLVTFLFKAPPHIRTIELLGSWDNFSRPYQMHHDRRRGTGTWTGCFRFANIVFDGDTTAWNKPRSGGLKQGGVYWYYYRLDDDVEAYDDLQACTAGCPLMPGQMMNVMEVPSEVMLPPSRARSVGCEDMAGMVGGVASLRMQTMEPSDKFAVLDPPPISRVHGRCLSDLALNGRLENRVPSSRESIVSLLPSNGEGVTQIGAPDSRPSKRGCSDDRQGSANRSSQSDQSLLRYYRLDSLTDARPADSLSGEPHPDPLRSLPVAQDADDSFRLRLEAFQFGFEQFSGPAEAGERYAPDDDSDHDGTGSAYGPTSVHNVQMYGSPMSRACDADPQWRPRLYSLPSESLIERHTLRLPESSAPRSAPTAPLSEILDFRDELDAATLPLLDDRNKALPHNPTPDDIWSPAFSAATVSSAGLDSPFRLSASYPHATTSPALTHDPQGLDDVTRRRQSLGDTGGLNSSQSSPIALGLRAHERGSEERFTGYALPASAMDSVSSLGKLSSQRHGSVATHEDIRVLGLVVEGGGGPIADDIFSELGYLGASIT</sequence>
<dbReference type="Proteomes" id="UP000310066">
    <property type="component" value="Unassembled WGS sequence"/>
</dbReference>
<proteinExistence type="predicted"/>
<dbReference type="OrthoDB" id="5422351at2759"/>
<accession>A0A4U0UYE8</accession>
<reference evidence="2 3" key="1">
    <citation type="submission" date="2017-03" db="EMBL/GenBank/DDBJ databases">
        <title>Genomes of endolithic fungi from Antarctica.</title>
        <authorList>
            <person name="Coleine C."/>
            <person name="Masonjones S."/>
            <person name="Stajich J.E."/>
        </authorList>
    </citation>
    <scope>NUCLEOTIDE SEQUENCE [LARGE SCALE GENOMIC DNA]</scope>
    <source>
        <strain evidence="2 3">CCFEE 5311</strain>
    </source>
</reference>
<dbReference type="STRING" id="329885.A0A4U0UYE8"/>
<evidence type="ECO:0000313" key="3">
    <source>
        <dbReference type="Proteomes" id="UP000310066"/>
    </source>
</evidence>
<organism evidence="2 3">
    <name type="scientific">Friedmanniomyces endolithicus</name>
    <dbReference type="NCBI Taxonomy" id="329885"/>
    <lineage>
        <taxon>Eukaryota</taxon>
        <taxon>Fungi</taxon>
        <taxon>Dikarya</taxon>
        <taxon>Ascomycota</taxon>
        <taxon>Pezizomycotina</taxon>
        <taxon>Dothideomycetes</taxon>
        <taxon>Dothideomycetidae</taxon>
        <taxon>Mycosphaerellales</taxon>
        <taxon>Teratosphaeriaceae</taxon>
        <taxon>Friedmanniomyces</taxon>
    </lineage>
</organism>